<organism evidence="3">
    <name type="scientific">Gongylonema pulchrum</name>
    <dbReference type="NCBI Taxonomy" id="637853"/>
    <lineage>
        <taxon>Eukaryota</taxon>
        <taxon>Metazoa</taxon>
        <taxon>Ecdysozoa</taxon>
        <taxon>Nematoda</taxon>
        <taxon>Chromadorea</taxon>
        <taxon>Rhabditida</taxon>
        <taxon>Spirurina</taxon>
        <taxon>Spiruromorpha</taxon>
        <taxon>Spiruroidea</taxon>
        <taxon>Gongylonematidae</taxon>
        <taxon>Gongylonema</taxon>
    </lineage>
</organism>
<accession>A0A183EVR2</accession>
<dbReference type="Proteomes" id="UP000271098">
    <property type="component" value="Unassembled WGS sequence"/>
</dbReference>
<evidence type="ECO:0000313" key="2">
    <source>
        <dbReference type="Proteomes" id="UP000271098"/>
    </source>
</evidence>
<evidence type="ECO:0000313" key="3">
    <source>
        <dbReference type="WBParaSite" id="GPUH_0002508301-mRNA-1"/>
    </source>
</evidence>
<name>A0A183EVR2_9BILA</name>
<proteinExistence type="predicted"/>
<reference evidence="3" key="1">
    <citation type="submission" date="2016-06" db="UniProtKB">
        <authorList>
            <consortium name="WormBaseParasite"/>
        </authorList>
    </citation>
    <scope>IDENTIFICATION</scope>
</reference>
<dbReference type="EMBL" id="UYRT01103545">
    <property type="protein sequence ID" value="VDN43690.1"/>
    <property type="molecule type" value="Genomic_DNA"/>
</dbReference>
<sequence length="91" mass="10280">MRLLGSLESAKEKQRPQKAARLICAAIRELIDHRKEAGIWAQEPLICSSLMLFIKANSSFLVILLRKPISIETDQYPDDRGIKNLISAIFS</sequence>
<keyword evidence="2" id="KW-1185">Reference proteome</keyword>
<dbReference type="WBParaSite" id="GPUH_0002508301-mRNA-1">
    <property type="protein sequence ID" value="GPUH_0002508301-mRNA-1"/>
    <property type="gene ID" value="GPUH_0002508301"/>
</dbReference>
<protein>
    <submittedName>
        <fullName evidence="1 3">Uncharacterized protein</fullName>
    </submittedName>
</protein>
<gene>
    <name evidence="1" type="ORF">GPUH_LOCUS25053</name>
</gene>
<dbReference type="AlphaFoldDB" id="A0A183EVR2"/>
<evidence type="ECO:0000313" key="1">
    <source>
        <dbReference type="EMBL" id="VDN43690.1"/>
    </source>
</evidence>
<reference evidence="1 2" key="2">
    <citation type="submission" date="2018-11" db="EMBL/GenBank/DDBJ databases">
        <authorList>
            <consortium name="Pathogen Informatics"/>
        </authorList>
    </citation>
    <scope>NUCLEOTIDE SEQUENCE [LARGE SCALE GENOMIC DNA]</scope>
</reference>